<organism evidence="1 2">
    <name type="scientific">Larkinella terrae</name>
    <dbReference type="NCBI Taxonomy" id="2025311"/>
    <lineage>
        <taxon>Bacteria</taxon>
        <taxon>Pseudomonadati</taxon>
        <taxon>Bacteroidota</taxon>
        <taxon>Cytophagia</taxon>
        <taxon>Cytophagales</taxon>
        <taxon>Spirosomataceae</taxon>
        <taxon>Larkinella</taxon>
    </lineage>
</organism>
<name>A0A7K0EIY0_9BACT</name>
<dbReference type="RefSeq" id="WP_154175195.1">
    <property type="nucleotide sequence ID" value="NZ_WJXZ01000006.1"/>
</dbReference>
<gene>
    <name evidence="1" type="ORF">GJJ30_10935</name>
</gene>
<keyword evidence="2" id="KW-1185">Reference proteome</keyword>
<evidence type="ECO:0000313" key="2">
    <source>
        <dbReference type="Proteomes" id="UP000441754"/>
    </source>
</evidence>
<dbReference type="EMBL" id="WJXZ01000006">
    <property type="protein sequence ID" value="MRS61803.1"/>
    <property type="molecule type" value="Genomic_DNA"/>
</dbReference>
<reference evidence="1 2" key="1">
    <citation type="journal article" date="2018" name="Antonie Van Leeuwenhoek">
        <title>Larkinella terrae sp. nov., isolated from soil on Jeju Island, South Korea.</title>
        <authorList>
            <person name="Ten L.N."/>
            <person name="Jeon J."/>
            <person name="Park S.J."/>
            <person name="Park S."/>
            <person name="Lee S.Y."/>
            <person name="Kim M.K."/>
            <person name="Jung H.Y."/>
        </authorList>
    </citation>
    <scope>NUCLEOTIDE SEQUENCE [LARGE SCALE GENOMIC DNA]</scope>
    <source>
        <strain evidence="1 2">KCTC 52001</strain>
    </source>
</reference>
<proteinExistence type="predicted"/>
<dbReference type="Proteomes" id="UP000441754">
    <property type="component" value="Unassembled WGS sequence"/>
</dbReference>
<sequence length="62" mass="7298">MNTDNLHYIYFRGQELYLNPDFAAALGIPEFATIETKEEVFALLRQQKIYRKYRIAVIATDN</sequence>
<accession>A0A7K0EIY0</accession>
<comment type="caution">
    <text evidence="1">The sequence shown here is derived from an EMBL/GenBank/DDBJ whole genome shotgun (WGS) entry which is preliminary data.</text>
</comment>
<protein>
    <submittedName>
        <fullName evidence="1">Uncharacterized protein</fullName>
    </submittedName>
</protein>
<dbReference type="AlphaFoldDB" id="A0A7K0EIY0"/>
<evidence type="ECO:0000313" key="1">
    <source>
        <dbReference type="EMBL" id="MRS61803.1"/>
    </source>
</evidence>